<dbReference type="PROSITE" id="PS52012">
    <property type="entry name" value="CFEM"/>
    <property type="match status" value="1"/>
</dbReference>
<dbReference type="AlphaFoldDB" id="A0A2X0PDY1"/>
<proteinExistence type="predicted"/>
<dbReference type="Pfam" id="PF05730">
    <property type="entry name" value="CFEM"/>
    <property type="match status" value="1"/>
</dbReference>
<keyword evidence="3 6" id="KW-0732">Signal</keyword>
<feature type="region of interest" description="Disordered" evidence="5">
    <location>
        <begin position="144"/>
        <end position="239"/>
    </location>
</feature>
<evidence type="ECO:0000256" key="3">
    <source>
        <dbReference type="ARBA" id="ARBA00022729"/>
    </source>
</evidence>
<keyword evidence="4" id="KW-1015">Disulfide bond</keyword>
<organism evidence="8 9">
    <name type="scientific">Microbotryum silenes-dioicae</name>
    <dbReference type="NCBI Taxonomy" id="796604"/>
    <lineage>
        <taxon>Eukaryota</taxon>
        <taxon>Fungi</taxon>
        <taxon>Dikarya</taxon>
        <taxon>Basidiomycota</taxon>
        <taxon>Pucciniomycotina</taxon>
        <taxon>Microbotryomycetes</taxon>
        <taxon>Microbotryales</taxon>
        <taxon>Microbotryaceae</taxon>
        <taxon>Microbotryum</taxon>
    </lineage>
</organism>
<dbReference type="InterPro" id="IPR008427">
    <property type="entry name" value="Extracellular_membr_CFEM_dom"/>
</dbReference>
<evidence type="ECO:0000313" key="8">
    <source>
        <dbReference type="EMBL" id="SGY79497.1"/>
    </source>
</evidence>
<evidence type="ECO:0000256" key="4">
    <source>
        <dbReference type="ARBA" id="ARBA00023157"/>
    </source>
</evidence>
<evidence type="ECO:0000256" key="6">
    <source>
        <dbReference type="SAM" id="SignalP"/>
    </source>
</evidence>
<feature type="signal peptide" evidence="6">
    <location>
        <begin position="1"/>
        <end position="21"/>
    </location>
</feature>
<evidence type="ECO:0000313" key="9">
    <source>
        <dbReference type="Proteomes" id="UP000249464"/>
    </source>
</evidence>
<feature type="chain" id="PRO_5015882135" evidence="6">
    <location>
        <begin position="22"/>
        <end position="260"/>
    </location>
</feature>
<sequence length="260" mass="25005">MYASLHSLFFVALSAATMIAADGTPNGDGSNASIPLCGITCAQQVAPQTECKNLTNIPCQCSDSAYRSLILTCLDTQCSLSQDKQDAIDSGKKFCLDQGQCANGHPRMGRFGRWKAAIKLETEQWSCCFPSLYHIMASGFGTGQASNGSGPSVGGGPGQASNGSGPSVGGGPTHGNNITSGGGSASGSGGSGGSGASGSGGSGASGSGASGASGSSNGGSSMGGSSSDNGGKSSAGPSSKGAIRLVASLGAVAVAFAVLV</sequence>
<keyword evidence="2" id="KW-0964">Secreted</keyword>
<evidence type="ECO:0000259" key="7">
    <source>
        <dbReference type="PROSITE" id="PS52012"/>
    </source>
</evidence>
<reference evidence="8 9" key="1">
    <citation type="submission" date="2016-11" db="EMBL/GenBank/DDBJ databases">
        <authorList>
            <person name="Jaros S."/>
            <person name="Januszkiewicz K."/>
            <person name="Wedrychowicz H."/>
        </authorList>
    </citation>
    <scope>NUCLEOTIDE SEQUENCE [LARGE SCALE GENOMIC DNA]</scope>
</reference>
<feature type="compositionally biased region" description="Gly residues" evidence="5">
    <location>
        <begin position="180"/>
        <end position="222"/>
    </location>
</feature>
<name>A0A2X0PDY1_9BASI</name>
<evidence type="ECO:0000256" key="2">
    <source>
        <dbReference type="ARBA" id="ARBA00022525"/>
    </source>
</evidence>
<comment type="subcellular location">
    <subcellularLocation>
        <location evidence="1">Secreted</location>
    </subcellularLocation>
</comment>
<protein>
    <submittedName>
        <fullName evidence="8">BQ5605_C008g05149 protein</fullName>
    </submittedName>
</protein>
<keyword evidence="9" id="KW-1185">Reference proteome</keyword>
<feature type="compositionally biased region" description="Low complexity" evidence="5">
    <location>
        <begin position="223"/>
        <end position="239"/>
    </location>
</feature>
<feature type="domain" description="CFEM" evidence="7">
    <location>
        <begin position="3"/>
        <end position="122"/>
    </location>
</feature>
<accession>A0A2X0PDY1</accession>
<dbReference type="EMBL" id="FQNC01000048">
    <property type="protein sequence ID" value="SGY79497.1"/>
    <property type="molecule type" value="Genomic_DNA"/>
</dbReference>
<dbReference type="Proteomes" id="UP000249464">
    <property type="component" value="Unassembled WGS sequence"/>
</dbReference>
<dbReference type="GO" id="GO:0005576">
    <property type="term" value="C:extracellular region"/>
    <property type="evidence" value="ECO:0007669"/>
    <property type="project" value="UniProtKB-SubCell"/>
</dbReference>
<gene>
    <name evidence="8" type="primary">BQ5605_C008g05149</name>
    <name evidence="8" type="ORF">BQ5605_C008G05149</name>
</gene>
<evidence type="ECO:0000256" key="5">
    <source>
        <dbReference type="SAM" id="MobiDB-lite"/>
    </source>
</evidence>
<evidence type="ECO:0000256" key="1">
    <source>
        <dbReference type="ARBA" id="ARBA00004613"/>
    </source>
</evidence>